<dbReference type="Pfam" id="PF09674">
    <property type="entry name" value="DUF2400"/>
    <property type="match status" value="1"/>
</dbReference>
<feature type="region of interest" description="Disordered" evidence="1">
    <location>
        <begin position="236"/>
        <end position="259"/>
    </location>
</feature>
<keyword evidence="3" id="KW-1185">Reference proteome</keyword>
<organism evidence="2 3">
    <name type="scientific">Dissulfurirhabdus thermomarina</name>
    <dbReference type="NCBI Taxonomy" id="1765737"/>
    <lineage>
        <taxon>Bacteria</taxon>
        <taxon>Deltaproteobacteria</taxon>
        <taxon>Dissulfurirhabdaceae</taxon>
        <taxon>Dissulfurirhabdus</taxon>
    </lineage>
</organism>
<gene>
    <name evidence="2" type="ORF">G3N55_01320</name>
</gene>
<sequence length="259" mass="28040">MEALYRRRNRRALVHPDPLEFLYRYPDVRDREVAGLVASALAYGRVRQILAAVGRVLDLLGPAPAARVSAAGPAELACLLSGFRHRFSGGGEVAALLAAAGRAIHRHGSLEACFRAGLRPGHETTAAAVEAFARELRGLAPGPVATLLPDPAKGSASKRLHLYLRWMVRRDDVDPGGWAVAPSLLLVPLDTHLHRMVRGLGFTRRPRPDLKAVLEVTAAFRRIRTDDPVRYDFALTRPGIRGGSGRPPGSCPGGDRPTR</sequence>
<protein>
    <submittedName>
        <fullName evidence="2">TIGR02757 family protein</fullName>
    </submittedName>
</protein>
<dbReference type="Proteomes" id="UP000469346">
    <property type="component" value="Unassembled WGS sequence"/>
</dbReference>
<evidence type="ECO:0000313" key="2">
    <source>
        <dbReference type="EMBL" id="NDY41493.1"/>
    </source>
</evidence>
<proteinExistence type="predicted"/>
<accession>A0A6N9TN43</accession>
<dbReference type="AlphaFoldDB" id="A0A6N9TN43"/>
<evidence type="ECO:0000256" key="1">
    <source>
        <dbReference type="SAM" id="MobiDB-lite"/>
    </source>
</evidence>
<name>A0A6N9TN43_DISTH</name>
<comment type="caution">
    <text evidence="2">The sequence shown here is derived from an EMBL/GenBank/DDBJ whole genome shotgun (WGS) entry which is preliminary data.</text>
</comment>
<reference evidence="2 3" key="1">
    <citation type="submission" date="2020-02" db="EMBL/GenBank/DDBJ databases">
        <title>Comparative genomics of sulfur disproportionating microorganisms.</title>
        <authorList>
            <person name="Ward L.M."/>
            <person name="Bertran E."/>
            <person name="Johnston D.T."/>
        </authorList>
    </citation>
    <scope>NUCLEOTIDE SEQUENCE [LARGE SCALE GENOMIC DNA]</scope>
    <source>
        <strain evidence="2 3">DSM 100025</strain>
    </source>
</reference>
<evidence type="ECO:0000313" key="3">
    <source>
        <dbReference type="Proteomes" id="UP000469346"/>
    </source>
</evidence>
<dbReference type="EMBL" id="JAAGRR010000006">
    <property type="protein sequence ID" value="NDY41493.1"/>
    <property type="molecule type" value="Genomic_DNA"/>
</dbReference>
<dbReference type="NCBIfam" id="TIGR02757">
    <property type="entry name" value="TIGR02757 family protein"/>
    <property type="match status" value="1"/>
</dbReference>
<dbReference type="InterPro" id="IPR014127">
    <property type="entry name" value="CHP02757"/>
</dbReference>